<sequence>MAKAEREKKLRALLDFALSLGARFEAGRDERLIFDLQTHINGLPLKFSDSVLAPRQEELDRIGTELWNLSTRLRYDNAQPNEMQALCLLRAFSFSILDTASGEAIYTGGSKHCIRLMKVALKAARVCIDNDELVSATKVLERAADYQQILEKEKVDERRDISASRDDISVNYFGLRVMLAWRHNRMDTAEHMFTKIKKMHSSIEPSTAEKLADMIYEMGKDALSKQTYELAVRWLERAHDFLGEHDIESQSIEARELRQIIMQTLVKSYMSISSPDMEKRAWDLMSLLETNYAEKMSVSLLKLELLASAHPIDVGQYHTVLIRMIRSVVLNDTNFKTIMYHVHKLKDSCNATASKVLNHLIDLRLFREESQDWLEKALITQIWIDISSSSDRNSLELLRSLFDNFAQNMKHPISAPATHAAQMLLWKRVETTYSQDHYVESESWCRICLHPIFEKAGEMNKSKIARKIMLCALSRQDYVAARETFGKMSDIGRDEPVTRYLLYRAALHTDDLDLLSECLEIVCCKSHKDTTLLYACVLEAQSSGNKRQAILALEKVLNKYDYNVPTGVHLPALLRCTARLLFSQITQNGKLDTVMVDEISKIFKGASTRAKTLRKRSITPHEQPFTPSDLEWFSKNAYNLALKFCAEMRPDHLVVMLNACTEFIVLLQDSRPADTPDLNLRLMFCDFLSTCALTTLARTEDNTQDCLQYYLQAQQHSKKFRLNAAEQLQSEVLQESARKDLVAKHHQLIKLELEALLKLRKWEDLEELLQECWKYQDPEHYGTLADLILVIYDCIQKEDVGSKYHDAIFTVLQKIINLTWRQNKTDIAQLSRWIRCLFQLALNCNEAVSLKCLDHAAQIAARGYGVSVDLPDPCASLETPPLSSPYKAAYNREKESSRYPGVELEWLATTSFNRAVDYYVQENDEKCQVWAENALSLSHWAEDGGALEKLLRDKYTGLSWE</sequence>
<gene>
    <name evidence="2" type="ORF">B0J11DRAFT_489163</name>
</gene>
<dbReference type="OrthoDB" id="65716at2759"/>
<accession>A0A9P9IK13</accession>
<dbReference type="PANTHER" id="PTHR40375:SF2">
    <property type="entry name" value="SPORULATION-SPECIFIC PROTEIN 22"/>
    <property type="match status" value="1"/>
</dbReference>
<dbReference type="GO" id="GO:0090173">
    <property type="term" value="P:regulation of synaptonemal complex assembly"/>
    <property type="evidence" value="ECO:0007669"/>
    <property type="project" value="InterPro"/>
</dbReference>
<dbReference type="InterPro" id="IPR039057">
    <property type="entry name" value="Spo22/ZIP4"/>
</dbReference>
<protein>
    <submittedName>
        <fullName evidence="2">Meiosis protein SPO22/ZIP4 like-domain-containing protein</fullName>
    </submittedName>
</protein>
<comment type="caution">
    <text evidence="2">The sequence shown here is derived from an EMBL/GenBank/DDBJ whole genome shotgun (WGS) entry which is preliminary data.</text>
</comment>
<dbReference type="AlphaFoldDB" id="A0A9P9IK13"/>
<dbReference type="PANTHER" id="PTHR40375">
    <property type="entry name" value="SPORULATION-SPECIFIC PROTEIN 22"/>
    <property type="match status" value="1"/>
</dbReference>
<dbReference type="InterPro" id="IPR013940">
    <property type="entry name" value="Spo22/ZIP4/TEX11"/>
</dbReference>
<reference evidence="2" key="1">
    <citation type="journal article" date="2021" name="Nat. Commun.">
        <title>Genetic determinants of endophytism in the Arabidopsis root mycobiome.</title>
        <authorList>
            <person name="Mesny F."/>
            <person name="Miyauchi S."/>
            <person name="Thiergart T."/>
            <person name="Pickel B."/>
            <person name="Atanasova L."/>
            <person name="Karlsson M."/>
            <person name="Huettel B."/>
            <person name="Barry K.W."/>
            <person name="Haridas S."/>
            <person name="Chen C."/>
            <person name="Bauer D."/>
            <person name="Andreopoulos W."/>
            <person name="Pangilinan J."/>
            <person name="LaButti K."/>
            <person name="Riley R."/>
            <person name="Lipzen A."/>
            <person name="Clum A."/>
            <person name="Drula E."/>
            <person name="Henrissat B."/>
            <person name="Kohler A."/>
            <person name="Grigoriev I.V."/>
            <person name="Martin F.M."/>
            <person name="Hacquard S."/>
        </authorList>
    </citation>
    <scope>NUCLEOTIDE SEQUENCE</scope>
    <source>
        <strain evidence="2">MPI-CAGE-CH-0243</strain>
    </source>
</reference>
<dbReference type="Proteomes" id="UP000700596">
    <property type="component" value="Unassembled WGS sequence"/>
</dbReference>
<organism evidence="2 3">
    <name type="scientific">Dendryphion nanum</name>
    <dbReference type="NCBI Taxonomy" id="256645"/>
    <lineage>
        <taxon>Eukaryota</taxon>
        <taxon>Fungi</taxon>
        <taxon>Dikarya</taxon>
        <taxon>Ascomycota</taxon>
        <taxon>Pezizomycotina</taxon>
        <taxon>Dothideomycetes</taxon>
        <taxon>Pleosporomycetidae</taxon>
        <taxon>Pleosporales</taxon>
        <taxon>Torulaceae</taxon>
        <taxon>Dendryphion</taxon>
    </lineage>
</organism>
<dbReference type="EMBL" id="JAGMWT010000009">
    <property type="protein sequence ID" value="KAH7122269.1"/>
    <property type="molecule type" value="Genomic_DNA"/>
</dbReference>
<dbReference type="GO" id="GO:0051321">
    <property type="term" value="P:meiotic cell cycle"/>
    <property type="evidence" value="ECO:0007669"/>
    <property type="project" value="UniProtKB-KW"/>
</dbReference>
<keyword evidence="3" id="KW-1185">Reference proteome</keyword>
<evidence type="ECO:0000256" key="1">
    <source>
        <dbReference type="ARBA" id="ARBA00023254"/>
    </source>
</evidence>
<dbReference type="Pfam" id="PF08631">
    <property type="entry name" value="SPO22"/>
    <property type="match status" value="1"/>
</dbReference>
<proteinExistence type="predicted"/>
<evidence type="ECO:0000313" key="2">
    <source>
        <dbReference type="EMBL" id="KAH7122269.1"/>
    </source>
</evidence>
<keyword evidence="1" id="KW-0469">Meiosis</keyword>
<name>A0A9P9IK13_9PLEO</name>
<evidence type="ECO:0000313" key="3">
    <source>
        <dbReference type="Proteomes" id="UP000700596"/>
    </source>
</evidence>